<keyword evidence="1" id="KW-0676">Redox-active center</keyword>
<dbReference type="Proteomes" id="UP000299102">
    <property type="component" value="Unassembled WGS sequence"/>
</dbReference>
<gene>
    <name evidence="3" type="primary">glrx5</name>
    <name evidence="3" type="ORF">EVAR_88170_1</name>
</gene>
<evidence type="ECO:0000313" key="3">
    <source>
        <dbReference type="EMBL" id="GBP48709.1"/>
    </source>
</evidence>
<dbReference type="PANTHER" id="PTHR10293:SF16">
    <property type="entry name" value="GLUTAREDOXIN-RELATED PROTEIN 5, MITOCHONDRIAL"/>
    <property type="match status" value="1"/>
</dbReference>
<keyword evidence="4" id="KW-1185">Reference proteome</keyword>
<sequence>MKGVPDAPRCGFSNAVVQIMRMHAVPYDSHDVLADEAIRQADAIAGFLWTDSMAVSFAYVAVVVSPCMGRSAVYRGTVWGPVYFPVGHLREYRLKE</sequence>
<evidence type="ECO:0000313" key="4">
    <source>
        <dbReference type="Proteomes" id="UP000299102"/>
    </source>
</evidence>
<dbReference type="STRING" id="151549.A0A4C1WE56"/>
<reference evidence="3 4" key="1">
    <citation type="journal article" date="2019" name="Commun. Biol.">
        <title>The bagworm genome reveals a unique fibroin gene that provides high tensile strength.</title>
        <authorList>
            <person name="Kono N."/>
            <person name="Nakamura H."/>
            <person name="Ohtoshi R."/>
            <person name="Tomita M."/>
            <person name="Numata K."/>
            <person name="Arakawa K."/>
        </authorList>
    </citation>
    <scope>NUCLEOTIDE SEQUENCE [LARGE SCALE GENOMIC DNA]</scope>
</reference>
<comment type="caution">
    <text evidence="3">The sequence shown here is derived from an EMBL/GenBank/DDBJ whole genome shotgun (WGS) entry which is preliminary data.</text>
</comment>
<dbReference type="AlphaFoldDB" id="A0A4C1WE56"/>
<name>A0A4C1WE56_EUMVA</name>
<dbReference type="GO" id="GO:0005759">
    <property type="term" value="C:mitochondrial matrix"/>
    <property type="evidence" value="ECO:0007669"/>
    <property type="project" value="TreeGrafter"/>
</dbReference>
<proteinExistence type="predicted"/>
<dbReference type="Gene3D" id="3.40.30.10">
    <property type="entry name" value="Glutaredoxin"/>
    <property type="match status" value="1"/>
</dbReference>
<protein>
    <submittedName>
        <fullName evidence="3">Glutaredoxin-related protein 5, mitochondrial</fullName>
    </submittedName>
</protein>
<feature type="domain" description="Glutaredoxin" evidence="2">
    <location>
        <begin position="8"/>
        <end position="41"/>
    </location>
</feature>
<evidence type="ECO:0000256" key="1">
    <source>
        <dbReference type="ARBA" id="ARBA00023284"/>
    </source>
</evidence>
<evidence type="ECO:0000259" key="2">
    <source>
        <dbReference type="Pfam" id="PF00462"/>
    </source>
</evidence>
<dbReference type="InterPro" id="IPR004480">
    <property type="entry name" value="Monothiol_GRX-rel"/>
</dbReference>
<dbReference type="InterPro" id="IPR002109">
    <property type="entry name" value="Glutaredoxin"/>
</dbReference>
<dbReference type="OrthoDB" id="415696at2759"/>
<organism evidence="3 4">
    <name type="scientific">Eumeta variegata</name>
    <name type="common">Bagworm moth</name>
    <name type="synonym">Eumeta japonica</name>
    <dbReference type="NCBI Taxonomy" id="151549"/>
    <lineage>
        <taxon>Eukaryota</taxon>
        <taxon>Metazoa</taxon>
        <taxon>Ecdysozoa</taxon>
        <taxon>Arthropoda</taxon>
        <taxon>Hexapoda</taxon>
        <taxon>Insecta</taxon>
        <taxon>Pterygota</taxon>
        <taxon>Neoptera</taxon>
        <taxon>Endopterygota</taxon>
        <taxon>Lepidoptera</taxon>
        <taxon>Glossata</taxon>
        <taxon>Ditrysia</taxon>
        <taxon>Tineoidea</taxon>
        <taxon>Psychidae</taxon>
        <taxon>Oiketicinae</taxon>
        <taxon>Eumeta</taxon>
    </lineage>
</organism>
<dbReference type="SUPFAM" id="SSF52833">
    <property type="entry name" value="Thioredoxin-like"/>
    <property type="match status" value="1"/>
</dbReference>
<dbReference type="Pfam" id="PF00462">
    <property type="entry name" value="Glutaredoxin"/>
    <property type="match status" value="1"/>
</dbReference>
<accession>A0A4C1WE56</accession>
<dbReference type="PANTHER" id="PTHR10293">
    <property type="entry name" value="GLUTAREDOXIN FAMILY MEMBER"/>
    <property type="match status" value="1"/>
</dbReference>
<dbReference type="EMBL" id="BGZK01000529">
    <property type="protein sequence ID" value="GBP48709.1"/>
    <property type="molecule type" value="Genomic_DNA"/>
</dbReference>
<dbReference type="InterPro" id="IPR036249">
    <property type="entry name" value="Thioredoxin-like_sf"/>
</dbReference>